<reference evidence="2 3" key="1">
    <citation type="submission" date="2019-10" db="EMBL/GenBank/DDBJ databases">
        <title>Streptomyces smaragdinus sp. nov. and Streptomyces fabii sp. nov., isolated from the gut of fungus growing-termite Macrotermes natalensis.</title>
        <authorList>
            <person name="Schwitalla J."/>
            <person name="Benndorf R."/>
            <person name="Martin K."/>
            <person name="De Beer W."/>
            <person name="Kaster A.-K."/>
            <person name="Vollmers J."/>
            <person name="Poulsen M."/>
            <person name="Beemelmanns C."/>
        </authorList>
    </citation>
    <scope>NUCLEOTIDE SEQUENCE [LARGE SCALE GENOMIC DNA]</scope>
    <source>
        <strain evidence="2 3">RB5</strain>
    </source>
</reference>
<sequence length="101" mass="11128">MRYVPGPAPVSSPAAADMAELADLLRLYRWFKDFEEHVEDLAGRGMRPSEGEMRQYHRLRAEFLHRVELVARGRRNATPPAPGASGARRAVAGRDQTAGAG</sequence>
<accession>A0A7K0CAK2</accession>
<protein>
    <submittedName>
        <fullName evidence="2">Uncharacterized protein</fullName>
    </submittedName>
</protein>
<gene>
    <name evidence="2" type="ORF">SRB5_02790</name>
</gene>
<dbReference type="AlphaFoldDB" id="A0A7K0CAK2"/>
<evidence type="ECO:0000313" key="3">
    <source>
        <dbReference type="Proteomes" id="UP000466345"/>
    </source>
</evidence>
<feature type="region of interest" description="Disordered" evidence="1">
    <location>
        <begin position="73"/>
        <end position="101"/>
    </location>
</feature>
<proteinExistence type="predicted"/>
<name>A0A7K0CAK2_9ACTN</name>
<organism evidence="2 3">
    <name type="scientific">Streptomyces smaragdinus</name>
    <dbReference type="NCBI Taxonomy" id="2585196"/>
    <lineage>
        <taxon>Bacteria</taxon>
        <taxon>Bacillati</taxon>
        <taxon>Actinomycetota</taxon>
        <taxon>Actinomycetes</taxon>
        <taxon>Kitasatosporales</taxon>
        <taxon>Streptomycetaceae</taxon>
        <taxon>Streptomyces</taxon>
    </lineage>
</organism>
<dbReference type="EMBL" id="WEGJ01000001">
    <property type="protein sequence ID" value="MQY10172.1"/>
    <property type="molecule type" value="Genomic_DNA"/>
</dbReference>
<feature type="compositionally biased region" description="Low complexity" evidence="1">
    <location>
        <begin position="83"/>
        <end position="94"/>
    </location>
</feature>
<evidence type="ECO:0000256" key="1">
    <source>
        <dbReference type="SAM" id="MobiDB-lite"/>
    </source>
</evidence>
<dbReference type="Proteomes" id="UP000466345">
    <property type="component" value="Unassembled WGS sequence"/>
</dbReference>
<evidence type="ECO:0000313" key="2">
    <source>
        <dbReference type="EMBL" id="MQY10172.1"/>
    </source>
</evidence>
<keyword evidence="3" id="KW-1185">Reference proteome</keyword>
<comment type="caution">
    <text evidence="2">The sequence shown here is derived from an EMBL/GenBank/DDBJ whole genome shotgun (WGS) entry which is preliminary data.</text>
</comment>
<dbReference type="RefSeq" id="WP_153449520.1">
    <property type="nucleotide sequence ID" value="NZ_WEGJ01000001.1"/>
</dbReference>